<dbReference type="InterPro" id="IPR036640">
    <property type="entry name" value="ABC1_TM_sf"/>
</dbReference>
<dbReference type="InterPro" id="IPR003439">
    <property type="entry name" value="ABC_transporter-like_ATP-bd"/>
</dbReference>
<dbReference type="CDD" id="cd18560">
    <property type="entry name" value="ABC_6TM_ATM1_ABCB7_HMT1_ABCB6"/>
    <property type="match status" value="1"/>
</dbReference>
<comment type="similarity">
    <text evidence="8">Belongs to the ABC transporter superfamily. ABCB family. Heavy Metal importer (TC 3.A.1.210) subfamily.</text>
</comment>
<evidence type="ECO:0000256" key="3">
    <source>
        <dbReference type="ARBA" id="ARBA00022692"/>
    </source>
</evidence>
<dbReference type="InterPro" id="IPR017871">
    <property type="entry name" value="ABC_transporter-like_CS"/>
</dbReference>
<evidence type="ECO:0000256" key="6">
    <source>
        <dbReference type="ARBA" id="ARBA00022989"/>
    </source>
</evidence>
<proteinExistence type="inferred from homology"/>
<dbReference type="SMART" id="SM00382">
    <property type="entry name" value="AAA"/>
    <property type="match status" value="1"/>
</dbReference>
<dbReference type="Proteomes" id="UP001344447">
    <property type="component" value="Unassembled WGS sequence"/>
</dbReference>
<dbReference type="Pfam" id="PF00005">
    <property type="entry name" value="ABC_tran"/>
    <property type="match status" value="1"/>
</dbReference>
<feature type="transmembrane region" description="Helical" evidence="9">
    <location>
        <begin position="229"/>
        <end position="247"/>
    </location>
</feature>
<keyword evidence="3 9" id="KW-0812">Transmembrane</keyword>
<dbReference type="InterPro" id="IPR011527">
    <property type="entry name" value="ABC1_TM_dom"/>
</dbReference>
<organism evidence="12 13">
    <name type="scientific">Dictyostelium firmibasis</name>
    <dbReference type="NCBI Taxonomy" id="79012"/>
    <lineage>
        <taxon>Eukaryota</taxon>
        <taxon>Amoebozoa</taxon>
        <taxon>Evosea</taxon>
        <taxon>Eumycetozoa</taxon>
        <taxon>Dictyostelia</taxon>
        <taxon>Dictyosteliales</taxon>
        <taxon>Dictyosteliaceae</taxon>
        <taxon>Dictyostelium</taxon>
    </lineage>
</organism>
<feature type="domain" description="ABC transporter" evidence="10">
    <location>
        <begin position="415"/>
        <end position="669"/>
    </location>
</feature>
<evidence type="ECO:0000256" key="2">
    <source>
        <dbReference type="ARBA" id="ARBA00022448"/>
    </source>
</evidence>
<evidence type="ECO:0000256" key="8">
    <source>
        <dbReference type="ARBA" id="ARBA00024363"/>
    </source>
</evidence>
<keyword evidence="4" id="KW-0547">Nucleotide-binding</keyword>
<evidence type="ECO:0000256" key="5">
    <source>
        <dbReference type="ARBA" id="ARBA00022840"/>
    </source>
</evidence>
<dbReference type="PROSITE" id="PS00211">
    <property type="entry name" value="ABC_TRANSPORTER_1"/>
    <property type="match status" value="1"/>
</dbReference>
<evidence type="ECO:0000313" key="12">
    <source>
        <dbReference type="EMBL" id="KAK5581686.1"/>
    </source>
</evidence>
<dbReference type="InterPro" id="IPR003593">
    <property type="entry name" value="AAA+_ATPase"/>
</dbReference>
<protein>
    <submittedName>
        <fullName evidence="12">Uncharacterized protein</fullName>
    </submittedName>
</protein>
<evidence type="ECO:0000256" key="9">
    <source>
        <dbReference type="SAM" id="Phobius"/>
    </source>
</evidence>
<keyword evidence="7 9" id="KW-0472">Membrane</keyword>
<feature type="transmembrane region" description="Helical" evidence="9">
    <location>
        <begin position="125"/>
        <end position="143"/>
    </location>
</feature>
<comment type="caution">
    <text evidence="12">The sequence shown here is derived from an EMBL/GenBank/DDBJ whole genome shotgun (WGS) entry which is preliminary data.</text>
</comment>
<dbReference type="GO" id="GO:0016020">
    <property type="term" value="C:membrane"/>
    <property type="evidence" value="ECO:0007669"/>
    <property type="project" value="UniProtKB-SubCell"/>
</dbReference>
<evidence type="ECO:0000256" key="4">
    <source>
        <dbReference type="ARBA" id="ARBA00022741"/>
    </source>
</evidence>
<dbReference type="Gene3D" id="3.40.50.300">
    <property type="entry name" value="P-loop containing nucleotide triphosphate hydrolases"/>
    <property type="match status" value="1"/>
</dbReference>
<dbReference type="Gene3D" id="1.20.1560.10">
    <property type="entry name" value="ABC transporter type 1, transmembrane domain"/>
    <property type="match status" value="1"/>
</dbReference>
<evidence type="ECO:0000256" key="1">
    <source>
        <dbReference type="ARBA" id="ARBA00004141"/>
    </source>
</evidence>
<feature type="transmembrane region" description="Helical" evidence="9">
    <location>
        <begin position="92"/>
        <end position="113"/>
    </location>
</feature>
<dbReference type="Pfam" id="PF00664">
    <property type="entry name" value="ABC_membrane"/>
    <property type="match status" value="1"/>
</dbReference>
<feature type="transmembrane region" description="Helical" evidence="9">
    <location>
        <begin position="311"/>
        <end position="334"/>
    </location>
</feature>
<sequence>MGRFGAVSYRQVRQSEESIDIDSLKDIEKYNEENEKISRISLAQLSINKINSIKSSVIEELSLKRPSYYMATKMIKSLLPYYWKKNPFKFRIILCVSIIFFSKLINIWVPLLFKNIINTLPEKVEWHLLVLYGVLFLIQKSIWDIRDLLFQDVNDSATKHINLETFDHLHRLSLSYHLNKRTGSLIKIVERGSSSVVQLLSLLLFNIFPTFVELFTVSIFLLFSYGAEFAFINLTSCVVYITFTLYITERRTKHRRLANKKENEASDIKVDSLMNFETIKYFTAESYERKRYDLALMDFFQTNKKSKISYFFLNFGQSSIIVVGTTFGLALATWRATQNGFTLGDVIAINTFIAQMFSPLSWLGSSYRMILTAFTDMENLFELLDSVPEVSDSLNAKELNLNEPDNPSKTILPSVEFRNISFSYPNNKNKQQLSSSSSLSLSSFPSNPKILDNISFIVPAGKSIALVGSTGGGKSTIFRLLCRFYDVDQGEILINGENIKDVTQISLRSIIGVVPQETVLFNDTIAYNIGFGNREANDDELIDAARRAQILPFIESSPDGFRTVVGERGLRLSGGEKQRVSIARALLKDPPILILDEASSSLDTFTERKIQLAINEVSKGRTTLVIAHRLSTIIHCDEILVLKDSHIVERGSHLDLLSYNGEYAHLWNQQQLSASNIQYNPTQETFE</sequence>
<comment type="subcellular location">
    <subcellularLocation>
        <location evidence="1">Membrane</location>
        <topology evidence="1">Multi-pass membrane protein</topology>
    </subcellularLocation>
</comment>
<keyword evidence="13" id="KW-1185">Reference proteome</keyword>
<dbReference type="InterPro" id="IPR039421">
    <property type="entry name" value="Type_1_exporter"/>
</dbReference>
<dbReference type="EMBL" id="JAVFKY010000002">
    <property type="protein sequence ID" value="KAK5581686.1"/>
    <property type="molecule type" value="Genomic_DNA"/>
</dbReference>
<dbReference type="PANTHER" id="PTHR24221:SF610">
    <property type="entry name" value="ABC TRANSPORTER B FAMILY MEMBER 6"/>
    <property type="match status" value="1"/>
</dbReference>
<dbReference type="SUPFAM" id="SSF52540">
    <property type="entry name" value="P-loop containing nucleoside triphosphate hydrolases"/>
    <property type="match status" value="1"/>
</dbReference>
<gene>
    <name evidence="12" type="ORF">RB653_001723</name>
</gene>
<dbReference type="SUPFAM" id="SSF90123">
    <property type="entry name" value="ABC transporter transmembrane region"/>
    <property type="match status" value="1"/>
</dbReference>
<dbReference type="FunFam" id="3.40.50.300:FF:000287">
    <property type="entry name" value="Multidrug ABC transporter ATP-binding protein"/>
    <property type="match status" value="1"/>
</dbReference>
<evidence type="ECO:0000259" key="11">
    <source>
        <dbReference type="PROSITE" id="PS50929"/>
    </source>
</evidence>
<feature type="domain" description="ABC transmembrane type-1" evidence="11">
    <location>
        <begin position="93"/>
        <end position="372"/>
    </location>
</feature>
<name>A0AAN7YVL7_9MYCE</name>
<dbReference type="GO" id="GO:0140359">
    <property type="term" value="F:ABC-type transporter activity"/>
    <property type="evidence" value="ECO:0007669"/>
    <property type="project" value="InterPro"/>
</dbReference>
<keyword evidence="5" id="KW-0067">ATP-binding</keyword>
<feature type="transmembrane region" description="Helical" evidence="9">
    <location>
        <begin position="199"/>
        <end position="223"/>
    </location>
</feature>
<dbReference type="PANTHER" id="PTHR24221">
    <property type="entry name" value="ATP-BINDING CASSETTE SUB-FAMILY B"/>
    <property type="match status" value="1"/>
</dbReference>
<dbReference type="GO" id="GO:0005524">
    <property type="term" value="F:ATP binding"/>
    <property type="evidence" value="ECO:0007669"/>
    <property type="project" value="UniProtKB-KW"/>
</dbReference>
<dbReference type="AlphaFoldDB" id="A0AAN7YVL7"/>
<dbReference type="InterPro" id="IPR027417">
    <property type="entry name" value="P-loop_NTPase"/>
</dbReference>
<accession>A0AAN7YVL7</accession>
<dbReference type="GO" id="GO:0016887">
    <property type="term" value="F:ATP hydrolysis activity"/>
    <property type="evidence" value="ECO:0007669"/>
    <property type="project" value="InterPro"/>
</dbReference>
<reference evidence="12 13" key="1">
    <citation type="submission" date="2023-11" db="EMBL/GenBank/DDBJ databases">
        <title>Dfirmibasis_genome.</title>
        <authorList>
            <person name="Edelbroek B."/>
            <person name="Kjellin J."/>
            <person name="Jerlstrom-Hultqvist J."/>
            <person name="Soderbom F."/>
        </authorList>
    </citation>
    <scope>NUCLEOTIDE SEQUENCE [LARGE SCALE GENOMIC DNA]</scope>
    <source>
        <strain evidence="12 13">TNS-C-14</strain>
    </source>
</reference>
<dbReference type="PROSITE" id="PS50893">
    <property type="entry name" value="ABC_TRANSPORTER_2"/>
    <property type="match status" value="1"/>
</dbReference>
<dbReference type="PROSITE" id="PS50929">
    <property type="entry name" value="ABC_TM1F"/>
    <property type="match status" value="1"/>
</dbReference>
<keyword evidence="6 9" id="KW-1133">Transmembrane helix</keyword>
<evidence type="ECO:0000259" key="10">
    <source>
        <dbReference type="PROSITE" id="PS50893"/>
    </source>
</evidence>
<keyword evidence="2" id="KW-0813">Transport</keyword>
<evidence type="ECO:0000256" key="7">
    <source>
        <dbReference type="ARBA" id="ARBA00023136"/>
    </source>
</evidence>
<evidence type="ECO:0000313" key="13">
    <source>
        <dbReference type="Proteomes" id="UP001344447"/>
    </source>
</evidence>